<protein>
    <submittedName>
        <fullName evidence="1">Uncharacterized protein</fullName>
    </submittedName>
</protein>
<dbReference type="EMBL" id="ML737173">
    <property type="protein sequence ID" value="KAE8337939.1"/>
    <property type="molecule type" value="Genomic_DNA"/>
</dbReference>
<dbReference type="AlphaFoldDB" id="A0A5N6Y0I0"/>
<organism evidence="1">
    <name type="scientific">Aspergillus arachidicola</name>
    <dbReference type="NCBI Taxonomy" id="656916"/>
    <lineage>
        <taxon>Eukaryota</taxon>
        <taxon>Fungi</taxon>
        <taxon>Dikarya</taxon>
        <taxon>Ascomycota</taxon>
        <taxon>Pezizomycotina</taxon>
        <taxon>Eurotiomycetes</taxon>
        <taxon>Eurotiomycetidae</taxon>
        <taxon>Eurotiales</taxon>
        <taxon>Aspergillaceae</taxon>
        <taxon>Aspergillus</taxon>
        <taxon>Aspergillus subgen. Circumdati</taxon>
    </lineage>
</organism>
<proteinExistence type="predicted"/>
<reference evidence="1" key="1">
    <citation type="submission" date="2019-04" db="EMBL/GenBank/DDBJ databases">
        <title>Friends and foes A comparative genomics study of 23 Aspergillus species from section Flavi.</title>
        <authorList>
            <consortium name="DOE Joint Genome Institute"/>
            <person name="Kjaerbolling I."/>
            <person name="Vesth T."/>
            <person name="Frisvad J.C."/>
            <person name="Nybo J.L."/>
            <person name="Theobald S."/>
            <person name="Kildgaard S."/>
            <person name="Isbrandt T."/>
            <person name="Kuo A."/>
            <person name="Sato A."/>
            <person name="Lyhne E.K."/>
            <person name="Kogle M.E."/>
            <person name="Wiebenga A."/>
            <person name="Kun R.S."/>
            <person name="Lubbers R.J."/>
            <person name="Makela M.R."/>
            <person name="Barry K."/>
            <person name="Chovatia M."/>
            <person name="Clum A."/>
            <person name="Daum C."/>
            <person name="Haridas S."/>
            <person name="He G."/>
            <person name="LaButti K."/>
            <person name="Lipzen A."/>
            <person name="Mondo S."/>
            <person name="Riley R."/>
            <person name="Salamov A."/>
            <person name="Simmons B.A."/>
            <person name="Magnuson J.K."/>
            <person name="Henrissat B."/>
            <person name="Mortensen U.H."/>
            <person name="Larsen T.O."/>
            <person name="Devries R.P."/>
            <person name="Grigoriev I.V."/>
            <person name="Machida M."/>
            <person name="Baker S.E."/>
            <person name="Andersen M.R."/>
        </authorList>
    </citation>
    <scope>NUCLEOTIDE SEQUENCE</scope>
    <source>
        <strain evidence="1">CBS 117612</strain>
    </source>
</reference>
<evidence type="ECO:0000313" key="1">
    <source>
        <dbReference type="EMBL" id="KAE8337939.1"/>
    </source>
</evidence>
<dbReference type="Proteomes" id="UP000325558">
    <property type="component" value="Unassembled WGS sequence"/>
</dbReference>
<accession>A0A5N6Y0I0</accession>
<name>A0A5N6Y0I0_9EURO</name>
<sequence length="81" mass="8676">MFQKSFISICAPFASNSRTTSSCPCSAALCSAVVSLSSFGLIRFTSTRCSSSTRTTSSCPYLAAWTRGVSCFRFCRSMCAP</sequence>
<gene>
    <name evidence="1" type="ORF">BDV24DRAFT_139001</name>
</gene>